<sequence>MFQLGAGTVAVLAPTNAMAEKAAQELVARGMRAVYMHGRKVDLRTGEVKVMTIHSAKGLEFPIVVVVGLEEGILPMVPGDATGDERREYLQAQARLLFVAMTRAMRGLLVLYSAARPSPFVKLLEPRWWAQEKGAR</sequence>
<dbReference type="Gene3D" id="3.40.50.300">
    <property type="entry name" value="P-loop containing nucleotide triphosphate hydrolases"/>
    <property type="match status" value="1"/>
</dbReference>
<dbReference type="GO" id="GO:0004527">
    <property type="term" value="F:exonuclease activity"/>
    <property type="evidence" value="ECO:0007669"/>
    <property type="project" value="UniProtKB-KW"/>
</dbReference>
<dbReference type="Proteomes" id="UP001332192">
    <property type="component" value="Chromosome"/>
</dbReference>
<keyword evidence="2" id="KW-0378">Hydrolase</keyword>
<dbReference type="PANTHER" id="PTHR11070:SF45">
    <property type="entry name" value="DNA 3'-5' HELICASE"/>
    <property type="match status" value="1"/>
</dbReference>
<dbReference type="InterPro" id="IPR014017">
    <property type="entry name" value="DNA_helicase_UvrD-like_C"/>
</dbReference>
<keyword evidence="7" id="KW-1185">Reference proteome</keyword>
<dbReference type="Pfam" id="PF13361">
    <property type="entry name" value="UvrD_C"/>
    <property type="match status" value="1"/>
</dbReference>
<evidence type="ECO:0000256" key="3">
    <source>
        <dbReference type="ARBA" id="ARBA00022806"/>
    </source>
</evidence>
<evidence type="ECO:0000256" key="4">
    <source>
        <dbReference type="ARBA" id="ARBA00022840"/>
    </source>
</evidence>
<dbReference type="RefSeq" id="WP_324715471.1">
    <property type="nucleotide sequence ID" value="NZ_CP141615.1"/>
</dbReference>
<keyword evidence="1" id="KW-0547">Nucleotide-binding</keyword>
<keyword evidence="6" id="KW-0269">Exonuclease</keyword>
<gene>
    <name evidence="6" type="ORF">U7230_08790</name>
</gene>
<evidence type="ECO:0000256" key="2">
    <source>
        <dbReference type="ARBA" id="ARBA00022801"/>
    </source>
</evidence>
<protein>
    <submittedName>
        <fullName evidence="6">3'-5' exonuclease</fullName>
    </submittedName>
</protein>
<dbReference type="InterPro" id="IPR027417">
    <property type="entry name" value="P-loop_NTPase"/>
</dbReference>
<keyword evidence="4" id="KW-0067">ATP-binding</keyword>
<proteinExistence type="predicted"/>
<evidence type="ECO:0000313" key="6">
    <source>
        <dbReference type="EMBL" id="WRP16199.1"/>
    </source>
</evidence>
<dbReference type="PANTHER" id="PTHR11070">
    <property type="entry name" value="UVRD / RECB / PCRA DNA HELICASE FAMILY MEMBER"/>
    <property type="match status" value="1"/>
</dbReference>
<evidence type="ECO:0000259" key="5">
    <source>
        <dbReference type="Pfam" id="PF13361"/>
    </source>
</evidence>
<feature type="domain" description="UvrD-like helicase C-terminal" evidence="5">
    <location>
        <begin position="43"/>
        <end position="113"/>
    </location>
</feature>
<evidence type="ECO:0000313" key="7">
    <source>
        <dbReference type="Proteomes" id="UP001332192"/>
    </source>
</evidence>
<accession>A0ABZ1BU45</accession>
<keyword evidence="3" id="KW-0347">Helicase</keyword>
<dbReference type="SUPFAM" id="SSF52540">
    <property type="entry name" value="P-loop containing nucleoside triphosphate hydrolases"/>
    <property type="match status" value="1"/>
</dbReference>
<keyword evidence="6" id="KW-0540">Nuclease</keyword>
<reference evidence="6 7" key="1">
    <citation type="journal article" date="2024" name="Front. Microbiol.">
        <title>Novel thermophilic genera Geochorda gen. nov. and Carboxydochorda gen. nov. from the deep terrestrial subsurface reveal the ecophysiological diversity in the class Limnochordia.</title>
        <authorList>
            <person name="Karnachuk O.V."/>
            <person name="Lukina A.P."/>
            <person name="Avakyan M.R."/>
            <person name="Kadnikov V.V."/>
            <person name="Begmatov S."/>
            <person name="Beletsky A.V."/>
            <person name="Vlasova K.G."/>
            <person name="Novikov A.A."/>
            <person name="Shcherbakova V.A."/>
            <person name="Mardanov A.V."/>
            <person name="Ravin N.V."/>
        </authorList>
    </citation>
    <scope>NUCLEOTIDE SEQUENCE [LARGE SCALE GENOMIC DNA]</scope>
    <source>
        <strain evidence="6 7">L945</strain>
    </source>
</reference>
<dbReference type="EMBL" id="CP141615">
    <property type="protein sequence ID" value="WRP16199.1"/>
    <property type="molecule type" value="Genomic_DNA"/>
</dbReference>
<name>A0ABZ1BU45_9FIRM</name>
<organism evidence="6 7">
    <name type="scientific">Carboxydichorda subterranea</name>
    <dbReference type="NCBI Taxonomy" id="3109565"/>
    <lineage>
        <taxon>Bacteria</taxon>
        <taxon>Bacillati</taxon>
        <taxon>Bacillota</taxon>
        <taxon>Limnochordia</taxon>
        <taxon>Limnochordales</taxon>
        <taxon>Geochordaceae</taxon>
        <taxon>Carboxydichorda</taxon>
    </lineage>
</organism>
<evidence type="ECO:0000256" key="1">
    <source>
        <dbReference type="ARBA" id="ARBA00022741"/>
    </source>
</evidence>
<dbReference type="InterPro" id="IPR000212">
    <property type="entry name" value="DNA_helicase_UvrD/REP"/>
</dbReference>